<keyword evidence="2" id="KW-1185">Reference proteome</keyword>
<accession>A0ABU9XWD7</accession>
<dbReference type="Proteomes" id="UP001404104">
    <property type="component" value="Unassembled WGS sequence"/>
</dbReference>
<comment type="caution">
    <text evidence="1">The sequence shown here is derived from an EMBL/GenBank/DDBJ whole genome shotgun (WGS) entry which is preliminary data.</text>
</comment>
<organism evidence="1 2">
    <name type="scientific">Sphingomonas qilianensis</name>
    <dbReference type="NCBI Taxonomy" id="1736690"/>
    <lineage>
        <taxon>Bacteria</taxon>
        <taxon>Pseudomonadati</taxon>
        <taxon>Pseudomonadota</taxon>
        <taxon>Alphaproteobacteria</taxon>
        <taxon>Sphingomonadales</taxon>
        <taxon>Sphingomonadaceae</taxon>
        <taxon>Sphingomonas</taxon>
    </lineage>
</organism>
<sequence length="206" mass="21579">MEQLNTFARTRAELVAELSDAEGARLKASLAALNGTGTKGELLAARGRVAELNALIEESDGVTAELERQAASQAALVRAEARAQGATLIRGAMHDRLEAARAIESAMAVLAANLAICIAADATIQTAAAPWVEDYRDPETARSLVSTGLSRAGNENWIIGALHLAGVDSAGAHHAAKSRVITLAELVETQNATVAERICRYMPELG</sequence>
<proteinExistence type="predicted"/>
<dbReference type="EMBL" id="JBDIMF010000008">
    <property type="protein sequence ID" value="MEN2787854.1"/>
    <property type="molecule type" value="Genomic_DNA"/>
</dbReference>
<gene>
    <name evidence="1" type="ORF">ABC969_15680</name>
</gene>
<name>A0ABU9XWD7_9SPHN</name>
<evidence type="ECO:0000313" key="1">
    <source>
        <dbReference type="EMBL" id="MEN2787854.1"/>
    </source>
</evidence>
<dbReference type="RefSeq" id="WP_345866106.1">
    <property type="nucleotide sequence ID" value="NZ_JBDIMF010000008.1"/>
</dbReference>
<evidence type="ECO:0000313" key="2">
    <source>
        <dbReference type="Proteomes" id="UP001404104"/>
    </source>
</evidence>
<reference evidence="1 2" key="1">
    <citation type="submission" date="2024-05" db="EMBL/GenBank/DDBJ databases">
        <authorList>
            <person name="Liu Q."/>
            <person name="Xin Y.-H."/>
        </authorList>
    </citation>
    <scope>NUCLEOTIDE SEQUENCE [LARGE SCALE GENOMIC DNA]</scope>
    <source>
        <strain evidence="1 2">CGMCC 1.15349</strain>
    </source>
</reference>
<protein>
    <submittedName>
        <fullName evidence="1">Uncharacterized protein</fullName>
    </submittedName>
</protein>